<dbReference type="RefSeq" id="WP_210206351.1">
    <property type="nucleotide sequence ID" value="NZ_JAHBRY010000001.1"/>
</dbReference>
<organism evidence="1 2">
    <name type="scientific">Chelatococcus asaccharovorans</name>
    <dbReference type="NCBI Taxonomy" id="28210"/>
    <lineage>
        <taxon>Bacteria</taxon>
        <taxon>Pseudomonadati</taxon>
        <taxon>Pseudomonadota</taxon>
        <taxon>Alphaproteobacteria</taxon>
        <taxon>Hyphomicrobiales</taxon>
        <taxon>Chelatococcaceae</taxon>
        <taxon>Chelatococcus</taxon>
    </lineage>
</organism>
<dbReference type="InterPro" id="IPR015813">
    <property type="entry name" value="Pyrv/PenolPyrv_kinase-like_dom"/>
</dbReference>
<dbReference type="Pfam" id="PF13714">
    <property type="entry name" value="PEP_mutase"/>
    <property type="match status" value="1"/>
</dbReference>
<dbReference type="EMBL" id="QJJK01000001">
    <property type="protein sequence ID" value="PXW64991.1"/>
    <property type="molecule type" value="Genomic_DNA"/>
</dbReference>
<dbReference type="GO" id="GO:0046421">
    <property type="term" value="F:methylisocitrate lyase activity"/>
    <property type="evidence" value="ECO:0007669"/>
    <property type="project" value="TreeGrafter"/>
</dbReference>
<dbReference type="PANTHER" id="PTHR42905:SF3">
    <property type="entry name" value="OXALOACETATE DECARBOXYLASE"/>
    <property type="match status" value="1"/>
</dbReference>
<name>A0A2V3UI64_9HYPH</name>
<gene>
    <name evidence="1" type="ORF">C7450_101752</name>
</gene>
<dbReference type="InterPro" id="IPR040442">
    <property type="entry name" value="Pyrv_kinase-like_dom_sf"/>
</dbReference>
<keyword evidence="2" id="KW-1185">Reference proteome</keyword>
<proteinExistence type="predicted"/>
<evidence type="ECO:0000313" key="1">
    <source>
        <dbReference type="EMBL" id="PXW64991.1"/>
    </source>
</evidence>
<reference evidence="1 2" key="1">
    <citation type="submission" date="2018-05" db="EMBL/GenBank/DDBJ databases">
        <title>Genomic Encyclopedia of Type Strains, Phase IV (KMG-IV): sequencing the most valuable type-strain genomes for metagenomic binning, comparative biology and taxonomic classification.</title>
        <authorList>
            <person name="Goeker M."/>
        </authorList>
    </citation>
    <scope>NUCLEOTIDE SEQUENCE [LARGE SCALE GENOMIC DNA]</scope>
    <source>
        <strain evidence="1 2">DSM 6462</strain>
    </source>
</reference>
<dbReference type="SUPFAM" id="SSF51621">
    <property type="entry name" value="Phosphoenolpyruvate/pyruvate domain"/>
    <property type="match status" value="1"/>
</dbReference>
<comment type="caution">
    <text evidence="1">The sequence shown here is derived from an EMBL/GenBank/DDBJ whole genome shotgun (WGS) entry which is preliminary data.</text>
</comment>
<accession>A0A2V3UI64</accession>
<dbReference type="CDD" id="cd00377">
    <property type="entry name" value="ICL_PEPM"/>
    <property type="match status" value="1"/>
</dbReference>
<dbReference type="InterPro" id="IPR039556">
    <property type="entry name" value="ICL/PEPM"/>
</dbReference>
<dbReference type="Gene3D" id="3.20.20.60">
    <property type="entry name" value="Phosphoenolpyruvate-binding domains"/>
    <property type="match status" value="1"/>
</dbReference>
<dbReference type="Proteomes" id="UP000248021">
    <property type="component" value="Unassembled WGS sequence"/>
</dbReference>
<dbReference type="AlphaFoldDB" id="A0A2V3UI64"/>
<dbReference type="GO" id="GO:0019629">
    <property type="term" value="P:propionate catabolic process, 2-methylcitrate cycle"/>
    <property type="evidence" value="ECO:0007669"/>
    <property type="project" value="TreeGrafter"/>
</dbReference>
<protein>
    <submittedName>
        <fullName evidence="1">Carboxyvinyl-carboxyphosphonate phosphorylmutase</fullName>
    </submittedName>
</protein>
<evidence type="ECO:0000313" key="2">
    <source>
        <dbReference type="Proteomes" id="UP000248021"/>
    </source>
</evidence>
<sequence>MSGPIARRREAYRAILAGAGCVRPAIIYDPLSARMAEDIGYELGMIPGSDVALSVLGAPDIALVTMSEFVDQVHRMTRATSMPLMADGDHGYGNAINVRRFIRELETVGLCGVTIEDTELPAAYGGQKSRLIPVEEAGGKLRAACAGRTDPRFVIIGRTNLALAEGGLDETIARLRAYEAAGVDALFLQGLKTRQQLEAISNAVSLPLVTPKPAAELDDSQYLASQRVRIAFPSARKAMTAAIDAAHGALVAMRGDGAAIATDHAALLRRLTRADDFDAARRDYLTDQAG</sequence>
<dbReference type="PANTHER" id="PTHR42905">
    <property type="entry name" value="PHOSPHOENOLPYRUVATE CARBOXYLASE"/>
    <property type="match status" value="1"/>
</dbReference>